<gene>
    <name evidence="2" type="ORF">CALVIDRAFT_560477</name>
</gene>
<dbReference type="OrthoDB" id="3270460at2759"/>
<protein>
    <submittedName>
        <fullName evidence="2">Uncharacterized protein</fullName>
    </submittedName>
</protein>
<name>A0A167R349_CALVF</name>
<sequence>MVAIQAVPVTTDNTVPVTPTRDRIPASSQLSPVPVSQPGPVPATVGPSLAQSTTIGRPAQATVGPFLGQSTAAGTLGTVESIPSAVNQVSDGVIHGPFQLDDSPEVWGYSDALNRRINELLKWHSPATSTYAIAKAPHGMFWSTRSDVDYTEFLFDSGRRYPVTLWFVGKLSGVFLFTSAGLPERQANILFQPLRATDLSAGKRLLKAHTSDKLYVPGSGQDSLKAGKWMTKRVPGEAAESVEPFDSVYDATEVFRAKSKMERIRPEDLKRNDLVLVEVFVSRFRDRTITDDFSSPSKTGTRYGRGSSSKAEVKWRATFVLKSINLLHASAYNQDPAVTDEADRSDEDPFEI</sequence>
<reference evidence="2 3" key="1">
    <citation type="journal article" date="2016" name="Mol. Biol. Evol.">
        <title>Comparative Genomics of Early-Diverging Mushroom-Forming Fungi Provides Insights into the Origins of Lignocellulose Decay Capabilities.</title>
        <authorList>
            <person name="Nagy L.G."/>
            <person name="Riley R."/>
            <person name="Tritt A."/>
            <person name="Adam C."/>
            <person name="Daum C."/>
            <person name="Floudas D."/>
            <person name="Sun H."/>
            <person name="Yadav J.S."/>
            <person name="Pangilinan J."/>
            <person name="Larsson K.H."/>
            <person name="Matsuura K."/>
            <person name="Barry K."/>
            <person name="Labutti K."/>
            <person name="Kuo R."/>
            <person name="Ohm R.A."/>
            <person name="Bhattacharya S.S."/>
            <person name="Shirouzu T."/>
            <person name="Yoshinaga Y."/>
            <person name="Martin F.M."/>
            <person name="Grigoriev I.V."/>
            <person name="Hibbett D.S."/>
        </authorList>
    </citation>
    <scope>NUCLEOTIDE SEQUENCE [LARGE SCALE GENOMIC DNA]</scope>
    <source>
        <strain evidence="2 3">TUFC12733</strain>
    </source>
</reference>
<dbReference type="AlphaFoldDB" id="A0A167R349"/>
<dbReference type="EMBL" id="KV417269">
    <property type="protein sequence ID" value="KZP00512.1"/>
    <property type="molecule type" value="Genomic_DNA"/>
</dbReference>
<evidence type="ECO:0000313" key="2">
    <source>
        <dbReference type="EMBL" id="KZP00512.1"/>
    </source>
</evidence>
<keyword evidence="3" id="KW-1185">Reference proteome</keyword>
<feature type="compositionally biased region" description="Low complexity" evidence="1">
    <location>
        <begin position="13"/>
        <end position="34"/>
    </location>
</feature>
<feature type="region of interest" description="Disordered" evidence="1">
    <location>
        <begin position="13"/>
        <end position="45"/>
    </location>
</feature>
<evidence type="ECO:0000256" key="1">
    <source>
        <dbReference type="SAM" id="MobiDB-lite"/>
    </source>
</evidence>
<dbReference type="Proteomes" id="UP000076738">
    <property type="component" value="Unassembled WGS sequence"/>
</dbReference>
<accession>A0A167R349</accession>
<evidence type="ECO:0000313" key="3">
    <source>
        <dbReference type="Proteomes" id="UP000076738"/>
    </source>
</evidence>
<proteinExistence type="predicted"/>
<organism evidence="2 3">
    <name type="scientific">Calocera viscosa (strain TUFC12733)</name>
    <dbReference type="NCBI Taxonomy" id="1330018"/>
    <lineage>
        <taxon>Eukaryota</taxon>
        <taxon>Fungi</taxon>
        <taxon>Dikarya</taxon>
        <taxon>Basidiomycota</taxon>
        <taxon>Agaricomycotina</taxon>
        <taxon>Dacrymycetes</taxon>
        <taxon>Dacrymycetales</taxon>
        <taxon>Dacrymycetaceae</taxon>
        <taxon>Calocera</taxon>
    </lineage>
</organism>